<feature type="compositionally biased region" description="Low complexity" evidence="1">
    <location>
        <begin position="73"/>
        <end position="82"/>
    </location>
</feature>
<dbReference type="InterPro" id="IPR053023">
    <property type="entry name" value="FLAP_modulator"/>
</dbReference>
<gene>
    <name evidence="3" type="ORF">HJG54_03450</name>
</gene>
<protein>
    <submittedName>
        <fullName evidence="3">DUF1517 domain-containing protein</fullName>
    </submittedName>
</protein>
<keyword evidence="2" id="KW-0472">Membrane</keyword>
<evidence type="ECO:0000313" key="3">
    <source>
        <dbReference type="EMBL" id="WNZ22013.1"/>
    </source>
</evidence>
<dbReference type="RefSeq" id="WP_316433381.1">
    <property type="nucleotide sequence ID" value="NZ_CP053586.1"/>
</dbReference>
<dbReference type="AlphaFoldDB" id="A0AA96WBA5"/>
<organism evidence="3">
    <name type="scientific">Leptolyngbya sp. NK1-12</name>
    <dbReference type="NCBI Taxonomy" id="2547451"/>
    <lineage>
        <taxon>Bacteria</taxon>
        <taxon>Bacillati</taxon>
        <taxon>Cyanobacteriota</taxon>
        <taxon>Cyanophyceae</taxon>
        <taxon>Leptolyngbyales</taxon>
        <taxon>Leptolyngbyaceae</taxon>
        <taxon>Leptolyngbya group</taxon>
        <taxon>Leptolyngbya</taxon>
    </lineage>
</organism>
<dbReference type="PANTHER" id="PTHR33975">
    <property type="entry name" value="MYELIN-ASSOCIATED OLIGODENDROCYTE BASIC PROTEIN"/>
    <property type="match status" value="1"/>
</dbReference>
<keyword evidence="2" id="KW-1133">Transmembrane helix</keyword>
<sequence length="368" mass="40616">MYRNGRPRLFWSLILLLALVSTLCLYQLATTTLHSALQQGVLSANVNQAAISGGRAKGGTFNRPSSPAPSYSPTPSYSRSAPRGYSEGYSDYDERPSRPYPRSYYPSYPAPAPILIPFPAAPGPTYIPSPTYAEPVDDGLDVGFIFVLLVLGFAVLPIVLNYIRLSSTKSEQTGADQLNELANDVVTVTRLQVALLAQARELQRDLTTLAEQADLSTKQGLSELLRETILALLRNPEYWTHARSSSQTLKTREAGSRLFERLSLEERSKFSMETLVNVGGQVRRQTLPTSDADPAAYIVVTLLVGTADDYPLIGTVRSTSELKQALQRLGAISPDYLLVYELLWTPQDERDSLSREELIAQYPDLVQL</sequence>
<proteinExistence type="predicted"/>
<dbReference type="Pfam" id="PF07466">
    <property type="entry name" value="DUF1517"/>
    <property type="match status" value="1"/>
</dbReference>
<name>A0AA96WBA5_9CYAN</name>
<evidence type="ECO:0000256" key="2">
    <source>
        <dbReference type="SAM" id="Phobius"/>
    </source>
</evidence>
<feature type="transmembrane region" description="Helical" evidence="2">
    <location>
        <begin position="142"/>
        <end position="163"/>
    </location>
</feature>
<dbReference type="PANTHER" id="PTHR33975:SF2">
    <property type="entry name" value="MYELIN-ASSOCIATED OLIGODENDROCYTE BASIC PROTEIN"/>
    <property type="match status" value="1"/>
</dbReference>
<feature type="region of interest" description="Disordered" evidence="1">
    <location>
        <begin position="55"/>
        <end position="97"/>
    </location>
</feature>
<evidence type="ECO:0000256" key="1">
    <source>
        <dbReference type="SAM" id="MobiDB-lite"/>
    </source>
</evidence>
<dbReference type="InterPro" id="IPR010903">
    <property type="entry name" value="DUF1517"/>
</dbReference>
<dbReference type="EMBL" id="CP053586">
    <property type="protein sequence ID" value="WNZ22013.1"/>
    <property type="molecule type" value="Genomic_DNA"/>
</dbReference>
<keyword evidence="2" id="KW-0812">Transmembrane</keyword>
<accession>A0AA96WBA5</accession>
<reference evidence="3" key="1">
    <citation type="submission" date="2020-05" db="EMBL/GenBank/DDBJ databases">
        <authorList>
            <person name="Zhu T."/>
            <person name="Keshari N."/>
            <person name="Lu X."/>
        </authorList>
    </citation>
    <scope>NUCLEOTIDE SEQUENCE</scope>
    <source>
        <strain evidence="3">NK1-12</strain>
    </source>
</reference>
<dbReference type="PIRSF" id="PIRSF037221">
    <property type="entry name" value="DUF1517"/>
    <property type="match status" value="1"/>
</dbReference>